<dbReference type="eggNOG" id="COG0515">
    <property type="taxonomic scope" value="Bacteria"/>
</dbReference>
<dbReference type="InterPro" id="IPR008266">
    <property type="entry name" value="Tyr_kinase_AS"/>
</dbReference>
<dbReference type="PANTHER" id="PTHR43289">
    <property type="entry name" value="MITOGEN-ACTIVATED PROTEIN KINASE KINASE KINASE 20-RELATED"/>
    <property type="match status" value="1"/>
</dbReference>
<evidence type="ECO:0000313" key="9">
    <source>
        <dbReference type="EMBL" id="CAJ61293.1"/>
    </source>
</evidence>
<feature type="domain" description="Protein kinase" evidence="7">
    <location>
        <begin position="475"/>
        <end position="721"/>
    </location>
</feature>
<sequence length="1286" mass="142151">MTAEDGEKTGAMVAEIVRHGAWGGPGEEATAVYLRDHLPDDWTVVCGRQIVSGTKTRDSDFIAVGPNSVTIIEEKSWHGELVGTEELWYDRKSHKALGSPISQVNSVARILRTRLDRVVPKRPDVHLVRHLVVLSSSDVSFDIADSRVPDQVARLVGCERKLLDIDQAMKKQFDLGPYRAQILTLVKGLPDRPARPARLGSYSIIDELDATPRGPRYVAVHPDGSARILLTYVRKGLSEKELAASDKEVLREYDAMRKLAPTGVVFQVEPYFSENDDQLWVAPMYLPPADLSMLRQRIVAGDRPSTATFAEVAACAYAGLADIHAAEIVHRALHPSRIWVPETSDKVTFSDFLLAKFTNADATITDVDDIDDLGRPFRAPECRASGHAATYRSDVYSLAVCLLAWLKLDKADPQGEPLVPTTLPDRVRNVLAACMAVSPNDRPDAREAAEMLAGYLREERKRSARPVRGAKVDKYELLEELGSGATAMTWLMIDRRMDIRHTLKIMHSMGMQDRLRTELKHLNKLKHDRIVRATDYLWEPFGPALIAEYVEGQTVKKLAPTLRGNPAACLKILHDMLDALEYAHQRKVLHRDVSPNNIIVDADDRATLIDFGVASDGADHSIVGTLPYQAPEIAAGRSWSDAADLYSLAVVCFEALTGRYPYEDNGRYQNKANLVRPTDEEVSATGGATLLEVLLHGSDPNPDRRFASASAFRNALTHSLAQEAQPSSIHPDDAKILEESRQETETAPERTWLVNPNVDDIRQLFRNSRLGNSGNRGLDSPFANQTYVETRLDERLVPRIVDGRPRLVVFSGNPGDGKTAFLERLSATLLERAATVLARDASGWRLELDGHEFASVYDASESHEDMSADDLLRRALEPLTDPARATHYTALIAANDGRLLDFLEREAGRYPEIADKLTQTDGDDSTAEETGIDRVDLKKRSMASTEAAADSLTVRMLDALVTDDLWSACSGCLAEPRCPIVRNASDLREPQAQDRLHRLVLTSHLRRGRRPTIRDLRSALAYLVTVDLGCLDIHREFRDGLLGLSALDRHFSAAAFNALGGRDRLLDEWRMLDPGAVSAPRAERLLAPKARTADEVIRAKRRYYFTAADEELAAVGHLGPYRHLDAFTAILAGSPSDEFLEPLLRGLSRCIGPVGYNDLGVAVSVGEPTDDGGAVVKILPAEEFRIEAEQPDDSYVEAAADVFTLRHSKGQAAMTVDVDLFELLMRAATGYLPTNPEVTPLLEELGLFRSRLTLERAQKVIVIEPNGRRNTIDLTGTTIELLGADR</sequence>
<dbReference type="InterPro" id="IPR000719">
    <property type="entry name" value="Prot_kinase_dom"/>
</dbReference>
<dbReference type="STRING" id="326424.FRAAL2647"/>
<dbReference type="InterPro" id="IPR011528">
    <property type="entry name" value="NERD"/>
</dbReference>
<dbReference type="SUPFAM" id="SSF56112">
    <property type="entry name" value="Protein kinase-like (PK-like)"/>
    <property type="match status" value="2"/>
</dbReference>
<dbReference type="RefSeq" id="WP_011603800.1">
    <property type="nucleotide sequence ID" value="NC_008278.1"/>
</dbReference>
<keyword evidence="5" id="KW-0418">Kinase</keyword>
<name>Q0RMF8_FRAAA</name>
<dbReference type="EC" id="2.7.11.1" evidence="1"/>
<dbReference type="Pfam" id="PF08378">
    <property type="entry name" value="NERD"/>
    <property type="match status" value="1"/>
</dbReference>
<evidence type="ECO:0000259" key="7">
    <source>
        <dbReference type="PROSITE" id="PS50011"/>
    </source>
</evidence>
<keyword evidence="10" id="KW-1185">Reference proteome</keyword>
<dbReference type="KEGG" id="fal:FRAAL2647"/>
<dbReference type="GO" id="GO:0005524">
    <property type="term" value="F:ATP binding"/>
    <property type="evidence" value="ECO:0007669"/>
    <property type="project" value="UniProtKB-KW"/>
</dbReference>
<dbReference type="CDD" id="cd14014">
    <property type="entry name" value="STKc_PknB_like"/>
    <property type="match status" value="1"/>
</dbReference>
<feature type="domain" description="NERD" evidence="8">
    <location>
        <begin position="22"/>
        <end position="134"/>
    </location>
</feature>
<dbReference type="NCBIfam" id="NF047741">
    <property type="entry name" value="antiphage_MADS6"/>
    <property type="match status" value="1"/>
</dbReference>
<evidence type="ECO:0000256" key="4">
    <source>
        <dbReference type="ARBA" id="ARBA00022741"/>
    </source>
</evidence>
<keyword evidence="3" id="KW-0808">Transferase</keyword>
<feature type="domain" description="Protein kinase" evidence="7">
    <location>
        <begin position="202"/>
        <end position="456"/>
    </location>
</feature>
<dbReference type="PROSITE" id="PS50965">
    <property type="entry name" value="NERD"/>
    <property type="match status" value="1"/>
</dbReference>
<dbReference type="Pfam" id="PF00069">
    <property type="entry name" value="Pkinase"/>
    <property type="match status" value="2"/>
</dbReference>
<protein>
    <recommendedName>
        <fullName evidence="1">non-specific serine/threonine protein kinase</fullName>
        <ecNumber evidence="1">2.7.11.1</ecNumber>
    </recommendedName>
</protein>
<dbReference type="eggNOG" id="COG1703">
    <property type="taxonomic scope" value="Bacteria"/>
</dbReference>
<dbReference type="InterPro" id="IPR011009">
    <property type="entry name" value="Kinase-like_dom_sf"/>
</dbReference>
<evidence type="ECO:0000313" key="10">
    <source>
        <dbReference type="Proteomes" id="UP000000657"/>
    </source>
</evidence>
<dbReference type="Proteomes" id="UP000000657">
    <property type="component" value="Chromosome"/>
</dbReference>
<dbReference type="PANTHER" id="PTHR43289:SF6">
    <property type="entry name" value="SERINE_THREONINE-PROTEIN KINASE NEKL-3"/>
    <property type="match status" value="1"/>
</dbReference>
<evidence type="ECO:0000256" key="2">
    <source>
        <dbReference type="ARBA" id="ARBA00022527"/>
    </source>
</evidence>
<keyword evidence="4" id="KW-0547">Nucleotide-binding</keyword>
<dbReference type="Gene3D" id="1.10.510.10">
    <property type="entry name" value="Transferase(Phosphotransferase) domain 1"/>
    <property type="match status" value="2"/>
</dbReference>
<evidence type="ECO:0000256" key="5">
    <source>
        <dbReference type="ARBA" id="ARBA00022777"/>
    </source>
</evidence>
<dbReference type="PROSITE" id="PS50011">
    <property type="entry name" value="PROTEIN_KINASE_DOM"/>
    <property type="match status" value="2"/>
</dbReference>
<evidence type="ECO:0000259" key="8">
    <source>
        <dbReference type="PROSITE" id="PS50965"/>
    </source>
</evidence>
<proteinExistence type="predicted"/>
<evidence type="ECO:0000256" key="6">
    <source>
        <dbReference type="ARBA" id="ARBA00022840"/>
    </source>
</evidence>
<dbReference type="GO" id="GO:0004674">
    <property type="term" value="F:protein serine/threonine kinase activity"/>
    <property type="evidence" value="ECO:0007669"/>
    <property type="project" value="UniProtKB-KW"/>
</dbReference>
<evidence type="ECO:0000256" key="1">
    <source>
        <dbReference type="ARBA" id="ARBA00012513"/>
    </source>
</evidence>
<evidence type="ECO:0000256" key="3">
    <source>
        <dbReference type="ARBA" id="ARBA00022679"/>
    </source>
</evidence>
<reference evidence="9 10" key="1">
    <citation type="journal article" date="2007" name="Genome Res.">
        <title>Genome characteristics of facultatively symbiotic Frankia sp. strains reflect host range and host plant biogeography.</title>
        <authorList>
            <person name="Normand P."/>
            <person name="Lapierre P."/>
            <person name="Tisa L.S."/>
            <person name="Gogarten J.P."/>
            <person name="Alloisio N."/>
            <person name="Bagnarol E."/>
            <person name="Bassi C.A."/>
            <person name="Berry A.M."/>
            <person name="Bickhart D.M."/>
            <person name="Choisne N."/>
            <person name="Couloux A."/>
            <person name="Cournoyer B."/>
            <person name="Cruveiller S."/>
            <person name="Daubin V."/>
            <person name="Demange N."/>
            <person name="Francino M.P."/>
            <person name="Goltsman E."/>
            <person name="Huang Y."/>
            <person name="Kopp O.R."/>
            <person name="Labarre L."/>
            <person name="Lapidus A."/>
            <person name="Lavire C."/>
            <person name="Marechal J."/>
            <person name="Martinez M."/>
            <person name="Mastronunzio J.E."/>
            <person name="Mullin B.C."/>
            <person name="Niemann J."/>
            <person name="Pujic P."/>
            <person name="Rawnsley T."/>
            <person name="Rouy Z."/>
            <person name="Schenowitz C."/>
            <person name="Sellstedt A."/>
            <person name="Tavares F."/>
            <person name="Tomkins J.P."/>
            <person name="Vallenet D."/>
            <person name="Valverde C."/>
            <person name="Wall L.G."/>
            <person name="Wang Y."/>
            <person name="Medigue C."/>
            <person name="Benson D.R."/>
        </authorList>
    </citation>
    <scope>NUCLEOTIDE SEQUENCE [LARGE SCALE GENOMIC DNA]</scope>
    <source>
        <strain evidence="10">DSM 45986 / CECT 9034 / ACN14a</strain>
    </source>
</reference>
<dbReference type="HOGENOM" id="CLU_264167_0_0_11"/>
<dbReference type="EMBL" id="CT573213">
    <property type="protein sequence ID" value="CAJ61293.1"/>
    <property type="molecule type" value="Genomic_DNA"/>
</dbReference>
<accession>Q0RMF8</accession>
<organism evidence="9 10">
    <name type="scientific">Frankia alni (strain DSM 45986 / CECT 9034 / ACN14a)</name>
    <dbReference type="NCBI Taxonomy" id="326424"/>
    <lineage>
        <taxon>Bacteria</taxon>
        <taxon>Bacillati</taxon>
        <taxon>Actinomycetota</taxon>
        <taxon>Actinomycetes</taxon>
        <taxon>Frankiales</taxon>
        <taxon>Frankiaceae</taxon>
        <taxon>Frankia</taxon>
    </lineage>
</organism>
<keyword evidence="2" id="KW-0723">Serine/threonine-protein kinase</keyword>
<gene>
    <name evidence="9" type="ordered locus">FRAAL2647</name>
</gene>
<dbReference type="PROSITE" id="PS00109">
    <property type="entry name" value="PROTEIN_KINASE_TYR"/>
    <property type="match status" value="1"/>
</dbReference>
<keyword evidence="6" id="KW-0067">ATP-binding</keyword>